<protein>
    <submittedName>
        <fullName evidence="2">Uncharacterized protein</fullName>
    </submittedName>
</protein>
<dbReference type="Proteomes" id="UP000037460">
    <property type="component" value="Unassembled WGS sequence"/>
</dbReference>
<feature type="signal peptide" evidence="1">
    <location>
        <begin position="1"/>
        <end position="18"/>
    </location>
</feature>
<name>A0A0M0K3L9_9EUKA</name>
<keyword evidence="1" id="KW-0732">Signal</keyword>
<gene>
    <name evidence="2" type="ORF">Ctob_013650</name>
</gene>
<keyword evidence="3" id="KW-1185">Reference proteome</keyword>
<organism evidence="2 3">
    <name type="scientific">Chrysochromulina tobinii</name>
    <dbReference type="NCBI Taxonomy" id="1460289"/>
    <lineage>
        <taxon>Eukaryota</taxon>
        <taxon>Haptista</taxon>
        <taxon>Haptophyta</taxon>
        <taxon>Prymnesiophyceae</taxon>
        <taxon>Prymnesiales</taxon>
        <taxon>Chrysochromulinaceae</taxon>
        <taxon>Chrysochromulina</taxon>
    </lineage>
</organism>
<dbReference type="OrthoDB" id="10569214at2759"/>
<evidence type="ECO:0000256" key="1">
    <source>
        <dbReference type="SAM" id="SignalP"/>
    </source>
</evidence>
<dbReference type="AlphaFoldDB" id="A0A0M0K3L9"/>
<proteinExistence type="predicted"/>
<comment type="caution">
    <text evidence="2">The sequence shown here is derived from an EMBL/GenBank/DDBJ whole genome shotgun (WGS) entry which is preliminary data.</text>
</comment>
<sequence>MLYTILSAIVAFHAPAVAFHSSSPPRLHTQTPQRAHLAMSSDTLGDGAAMSTDGGTFFATLDGRAEDRISPDGVLPPGEDLIEDDLRRLFNIDDDGSSMLEGSEMDDLALMFKLRKELGDADFARIFEDPRVKGPTGPW</sequence>
<evidence type="ECO:0000313" key="2">
    <source>
        <dbReference type="EMBL" id="KOO33425.1"/>
    </source>
</evidence>
<reference evidence="3" key="1">
    <citation type="journal article" date="2015" name="PLoS Genet.">
        <title>Genome Sequence and Transcriptome Analyses of Chrysochromulina tobin: Metabolic Tools for Enhanced Algal Fitness in the Prominent Order Prymnesiales (Haptophyceae).</title>
        <authorList>
            <person name="Hovde B.T."/>
            <person name="Deodato C.R."/>
            <person name="Hunsperger H.M."/>
            <person name="Ryken S.A."/>
            <person name="Yost W."/>
            <person name="Jha R.K."/>
            <person name="Patterson J."/>
            <person name="Monnat R.J. Jr."/>
            <person name="Barlow S.B."/>
            <person name="Starkenburg S.R."/>
            <person name="Cattolico R.A."/>
        </authorList>
    </citation>
    <scope>NUCLEOTIDE SEQUENCE</scope>
    <source>
        <strain evidence="3">CCMP291</strain>
    </source>
</reference>
<feature type="chain" id="PRO_5005602343" evidence="1">
    <location>
        <begin position="19"/>
        <end position="139"/>
    </location>
</feature>
<evidence type="ECO:0000313" key="3">
    <source>
        <dbReference type="Proteomes" id="UP000037460"/>
    </source>
</evidence>
<accession>A0A0M0K3L9</accession>
<dbReference type="EMBL" id="JWZX01001522">
    <property type="protein sequence ID" value="KOO33425.1"/>
    <property type="molecule type" value="Genomic_DNA"/>
</dbReference>